<dbReference type="GeneID" id="19168613"/>
<dbReference type="PANTHER" id="PTHR33337:SF3">
    <property type="entry name" value="CENP-V_GFA DOMAIN-CONTAINING PROTEIN"/>
    <property type="match status" value="1"/>
</dbReference>
<dbReference type="GO" id="GO:0016846">
    <property type="term" value="F:carbon-sulfur lyase activity"/>
    <property type="evidence" value="ECO:0007669"/>
    <property type="project" value="InterPro"/>
</dbReference>
<keyword evidence="2" id="KW-0479">Metal-binding</keyword>
<dbReference type="SUPFAM" id="SSF51316">
    <property type="entry name" value="Mss4-like"/>
    <property type="match status" value="1"/>
</dbReference>
<proteinExistence type="inferred from homology"/>
<evidence type="ECO:0000256" key="2">
    <source>
        <dbReference type="ARBA" id="ARBA00022723"/>
    </source>
</evidence>
<evidence type="ECO:0000259" key="6">
    <source>
        <dbReference type="PROSITE" id="PS51891"/>
    </source>
</evidence>
<feature type="region of interest" description="Disordered" evidence="5">
    <location>
        <begin position="128"/>
        <end position="147"/>
    </location>
</feature>
<comment type="similarity">
    <text evidence="1">Belongs to the Gfa family.</text>
</comment>
<evidence type="ECO:0000256" key="4">
    <source>
        <dbReference type="ARBA" id="ARBA00023239"/>
    </source>
</evidence>
<evidence type="ECO:0000256" key="5">
    <source>
        <dbReference type="SAM" id="MobiDB-lite"/>
    </source>
</evidence>
<evidence type="ECO:0000313" key="8">
    <source>
        <dbReference type="Proteomes" id="UP000019478"/>
    </source>
</evidence>
<gene>
    <name evidence="7" type="ORF">A1O3_04494</name>
</gene>
<keyword evidence="4" id="KW-0456">Lyase</keyword>
<protein>
    <recommendedName>
        <fullName evidence="6">CENP-V/GFA domain-containing protein</fullName>
    </recommendedName>
</protein>
<dbReference type="HOGENOM" id="CLU_055491_1_1_1"/>
<dbReference type="Gene3D" id="3.90.1590.10">
    <property type="entry name" value="glutathione-dependent formaldehyde- activating enzyme (gfa)"/>
    <property type="match status" value="1"/>
</dbReference>
<sequence length="147" mass="16288">MEGRCQCGLIRFTTPTPKPKAIYVCHCTECRHQSSSTHGMTAVFPWFKLEPPYPGAIGVYSRPNPHGRTDGYFCTKCGSRLIHCPVSHTGEPAKLLSVKSGCLDGMTKEMLRSAVHIWTKSAVVDIPDGVEQYEEEPPGGDWSFDEE</sequence>
<dbReference type="InterPro" id="IPR011057">
    <property type="entry name" value="Mss4-like_sf"/>
</dbReference>
<feature type="compositionally biased region" description="Acidic residues" evidence="5">
    <location>
        <begin position="131"/>
        <end position="147"/>
    </location>
</feature>
<feature type="domain" description="CENP-V/GFA" evidence="6">
    <location>
        <begin position="1"/>
        <end position="134"/>
    </location>
</feature>
<keyword evidence="8" id="KW-1185">Reference proteome</keyword>
<dbReference type="Pfam" id="PF04828">
    <property type="entry name" value="GFA"/>
    <property type="match status" value="1"/>
</dbReference>
<dbReference type="Proteomes" id="UP000019478">
    <property type="component" value="Unassembled WGS sequence"/>
</dbReference>
<dbReference type="PROSITE" id="PS51891">
    <property type="entry name" value="CENP_V_GFA"/>
    <property type="match status" value="1"/>
</dbReference>
<dbReference type="InterPro" id="IPR006913">
    <property type="entry name" value="CENP-V/GFA"/>
</dbReference>
<evidence type="ECO:0000313" key="7">
    <source>
        <dbReference type="EMBL" id="EXJ87534.1"/>
    </source>
</evidence>
<dbReference type="RefSeq" id="XP_007732813.1">
    <property type="nucleotide sequence ID" value="XM_007734623.1"/>
</dbReference>
<evidence type="ECO:0000256" key="1">
    <source>
        <dbReference type="ARBA" id="ARBA00005495"/>
    </source>
</evidence>
<dbReference type="AlphaFoldDB" id="W9YZ15"/>
<dbReference type="EMBL" id="AMGY01000003">
    <property type="protein sequence ID" value="EXJ87534.1"/>
    <property type="molecule type" value="Genomic_DNA"/>
</dbReference>
<dbReference type="eggNOG" id="ENOG502SRJN">
    <property type="taxonomic scope" value="Eukaryota"/>
</dbReference>
<dbReference type="PANTHER" id="PTHR33337">
    <property type="entry name" value="GFA DOMAIN-CONTAINING PROTEIN"/>
    <property type="match status" value="1"/>
</dbReference>
<dbReference type="OrthoDB" id="5290969at2759"/>
<accession>W9YZ15</accession>
<name>W9YZ15_9EURO</name>
<dbReference type="GO" id="GO:0046872">
    <property type="term" value="F:metal ion binding"/>
    <property type="evidence" value="ECO:0007669"/>
    <property type="project" value="UniProtKB-KW"/>
</dbReference>
<keyword evidence="3" id="KW-0862">Zinc</keyword>
<comment type="caution">
    <text evidence="7">The sequence shown here is derived from an EMBL/GenBank/DDBJ whole genome shotgun (WGS) entry which is preliminary data.</text>
</comment>
<reference evidence="7 8" key="1">
    <citation type="submission" date="2013-03" db="EMBL/GenBank/DDBJ databases">
        <title>The Genome Sequence of Capronia epimyces CBS 606.96.</title>
        <authorList>
            <consortium name="The Broad Institute Genomics Platform"/>
            <person name="Cuomo C."/>
            <person name="de Hoog S."/>
            <person name="Gorbushina A."/>
            <person name="Walker B."/>
            <person name="Young S.K."/>
            <person name="Zeng Q."/>
            <person name="Gargeya S."/>
            <person name="Fitzgerald M."/>
            <person name="Haas B."/>
            <person name="Abouelleil A."/>
            <person name="Allen A.W."/>
            <person name="Alvarado L."/>
            <person name="Arachchi H.M."/>
            <person name="Berlin A.M."/>
            <person name="Chapman S.B."/>
            <person name="Gainer-Dewar J."/>
            <person name="Goldberg J."/>
            <person name="Griggs A."/>
            <person name="Gujja S."/>
            <person name="Hansen M."/>
            <person name="Howarth C."/>
            <person name="Imamovic A."/>
            <person name="Ireland A."/>
            <person name="Larimer J."/>
            <person name="McCowan C."/>
            <person name="Murphy C."/>
            <person name="Pearson M."/>
            <person name="Poon T.W."/>
            <person name="Priest M."/>
            <person name="Roberts A."/>
            <person name="Saif S."/>
            <person name="Shea T."/>
            <person name="Sisk P."/>
            <person name="Sykes S."/>
            <person name="Wortman J."/>
            <person name="Nusbaum C."/>
            <person name="Birren B."/>
        </authorList>
    </citation>
    <scope>NUCLEOTIDE SEQUENCE [LARGE SCALE GENOMIC DNA]</scope>
    <source>
        <strain evidence="7 8">CBS 606.96</strain>
    </source>
</reference>
<organism evidence="7 8">
    <name type="scientific">Capronia epimyces CBS 606.96</name>
    <dbReference type="NCBI Taxonomy" id="1182542"/>
    <lineage>
        <taxon>Eukaryota</taxon>
        <taxon>Fungi</taxon>
        <taxon>Dikarya</taxon>
        <taxon>Ascomycota</taxon>
        <taxon>Pezizomycotina</taxon>
        <taxon>Eurotiomycetes</taxon>
        <taxon>Chaetothyriomycetidae</taxon>
        <taxon>Chaetothyriales</taxon>
        <taxon>Herpotrichiellaceae</taxon>
        <taxon>Capronia</taxon>
    </lineage>
</organism>
<evidence type="ECO:0000256" key="3">
    <source>
        <dbReference type="ARBA" id="ARBA00022833"/>
    </source>
</evidence>